<reference evidence="1 2" key="1">
    <citation type="submission" date="2023-04" db="EMBL/GenBank/DDBJ databases">
        <title>Bacteria Genome Submission.</title>
        <authorList>
            <person name="Isaac P."/>
        </authorList>
    </citation>
    <scope>NUCLEOTIDE SEQUENCE [LARGE SCALE GENOMIC DNA]</scope>
    <source>
        <strain evidence="1 2">SampleS7P1</strain>
    </source>
</reference>
<dbReference type="Proteomes" id="UP001239169">
    <property type="component" value="Chromosome"/>
</dbReference>
<accession>A0ABY8R287</accession>
<dbReference type="EMBL" id="CP124685">
    <property type="protein sequence ID" value="WGX74821.1"/>
    <property type="molecule type" value="Genomic_DNA"/>
</dbReference>
<evidence type="ECO:0000313" key="1">
    <source>
        <dbReference type="EMBL" id="WGX74821.1"/>
    </source>
</evidence>
<proteinExistence type="predicted"/>
<evidence type="ECO:0000313" key="2">
    <source>
        <dbReference type="Proteomes" id="UP001239169"/>
    </source>
</evidence>
<organism evidence="1 2">
    <name type="scientific">Paraclostridium bifermentans</name>
    <name type="common">Clostridium bifermentans</name>
    <dbReference type="NCBI Taxonomy" id="1490"/>
    <lineage>
        <taxon>Bacteria</taxon>
        <taxon>Bacillati</taxon>
        <taxon>Bacillota</taxon>
        <taxon>Clostridia</taxon>
        <taxon>Peptostreptococcales</taxon>
        <taxon>Peptostreptococcaceae</taxon>
        <taxon>Paraclostridium</taxon>
    </lineage>
</organism>
<keyword evidence="2" id="KW-1185">Reference proteome</keyword>
<protein>
    <submittedName>
        <fullName evidence="1">Uncharacterized protein</fullName>
    </submittedName>
</protein>
<name>A0ABY8R287_PARBF</name>
<gene>
    <name evidence="1" type="ORF">QJS64_11830</name>
</gene>
<sequence>MKTSMETTTRIYNNNYTSYLNEYFKINSYEKIDVYYTHSYTFTKDEYIRELKIIDKALLTPKYILMKIIKGGILT</sequence>